<dbReference type="AlphaFoldDB" id="A0A9N7Z0Y9"/>
<proteinExistence type="predicted"/>
<name>A0A9N7Z0Y9_PLEPL</name>
<dbReference type="SMART" id="SM00082">
    <property type="entry name" value="LRRCT"/>
    <property type="match status" value="1"/>
</dbReference>
<feature type="region of interest" description="Disordered" evidence="4">
    <location>
        <begin position="608"/>
        <end position="636"/>
    </location>
</feature>
<keyword evidence="1" id="KW-0433">Leucine-rich repeat</keyword>
<dbReference type="InterPro" id="IPR000483">
    <property type="entry name" value="Cys-rich_flank_reg_C"/>
</dbReference>
<dbReference type="GO" id="GO:0010482">
    <property type="term" value="P:regulation of epidermal cell division"/>
    <property type="evidence" value="ECO:0007669"/>
    <property type="project" value="TreeGrafter"/>
</dbReference>
<feature type="compositionally biased region" description="Low complexity" evidence="4">
    <location>
        <begin position="447"/>
        <end position="465"/>
    </location>
</feature>
<evidence type="ECO:0000313" key="8">
    <source>
        <dbReference type="Proteomes" id="UP001153269"/>
    </source>
</evidence>
<dbReference type="GO" id="GO:0003334">
    <property type="term" value="P:keratinocyte development"/>
    <property type="evidence" value="ECO:0007669"/>
    <property type="project" value="InterPro"/>
</dbReference>
<feature type="region of interest" description="Disordered" evidence="4">
    <location>
        <begin position="544"/>
        <end position="564"/>
    </location>
</feature>
<keyword evidence="2" id="KW-0732">Signal</keyword>
<keyword evidence="5" id="KW-1133">Transmembrane helix</keyword>
<feature type="region of interest" description="Disordered" evidence="4">
    <location>
        <begin position="717"/>
        <end position="806"/>
    </location>
</feature>
<evidence type="ECO:0000256" key="3">
    <source>
        <dbReference type="ARBA" id="ARBA00022737"/>
    </source>
</evidence>
<dbReference type="SMART" id="SM00369">
    <property type="entry name" value="LRR_TYP"/>
    <property type="match status" value="5"/>
</dbReference>
<evidence type="ECO:0000313" key="7">
    <source>
        <dbReference type="EMBL" id="CAB1445605.1"/>
    </source>
</evidence>
<comment type="caution">
    <text evidence="7">The sequence shown here is derived from an EMBL/GenBank/DDBJ whole genome shotgun (WGS) entry which is preliminary data.</text>
</comment>
<keyword evidence="5" id="KW-0812">Transmembrane</keyword>
<evidence type="ECO:0000259" key="6">
    <source>
        <dbReference type="SMART" id="SM00082"/>
    </source>
</evidence>
<feature type="region of interest" description="Disordered" evidence="4">
    <location>
        <begin position="445"/>
        <end position="476"/>
    </location>
</feature>
<reference evidence="7" key="1">
    <citation type="submission" date="2020-03" db="EMBL/GenBank/DDBJ databases">
        <authorList>
            <person name="Weist P."/>
        </authorList>
    </citation>
    <scope>NUCLEOTIDE SEQUENCE</scope>
</reference>
<dbReference type="Gene3D" id="3.80.10.10">
    <property type="entry name" value="Ribonuclease Inhibitor"/>
    <property type="match status" value="1"/>
</dbReference>
<feature type="transmembrane region" description="Helical" evidence="5">
    <location>
        <begin position="232"/>
        <end position="252"/>
    </location>
</feature>
<feature type="domain" description="LRRCT" evidence="6">
    <location>
        <begin position="165"/>
        <end position="216"/>
    </location>
</feature>
<accession>A0A9N7Z0Y9</accession>
<gene>
    <name evidence="7" type="ORF">PLEPLA_LOCUS33336</name>
</gene>
<dbReference type="GO" id="GO:0030054">
    <property type="term" value="C:cell junction"/>
    <property type="evidence" value="ECO:0007669"/>
    <property type="project" value="TreeGrafter"/>
</dbReference>
<dbReference type="Pfam" id="PF15551">
    <property type="entry name" value="DUF4656"/>
    <property type="match status" value="1"/>
</dbReference>
<dbReference type="InterPro" id="IPR001611">
    <property type="entry name" value="Leu-rich_rpt"/>
</dbReference>
<evidence type="ECO:0000256" key="5">
    <source>
        <dbReference type="SAM" id="Phobius"/>
    </source>
</evidence>
<dbReference type="EMBL" id="CADEAL010003713">
    <property type="protein sequence ID" value="CAB1445605.1"/>
    <property type="molecule type" value="Genomic_DNA"/>
</dbReference>
<protein>
    <recommendedName>
        <fullName evidence="6">LRRCT domain-containing protein</fullName>
    </recommendedName>
</protein>
<sequence>MPNVTNIILSKNRIKEMESHSFSALVNLRFLDLSGNQLALIHPEALSIPGSPLQELNLSRSLYNFTALMDLTTALRWGGLRGLLRLDLSGNHLALVPPGMFSQLPNLQQLFLANNSLVAVYSGTFSGMNHLELLDLTKNAFMTFRADSLQELEKLGNIRILLGNNPYTCYCEIRDFVTWLNKSRAQLDVDAVRCSSPRALTNTRLRGLSVQANGCVVPVQAEMADLTLQTSFVFLGLVLGLVGMVFLFVLYLNRERMRKWITEMREACRDVLEGYHYRYEIDSDPRLGHLPADNTGSRAQGHLKSALSQQLPSDTCIVQDPTDMQVEKVRDKHWRLSSTRLFLHSPFPRENRTRVSERCPGSVLLLRVCETCESLEVESPGGKNLWAAKRRFDFLLLKRRHREVFSPETSAVCSLDELPAVKDDRRCFLLCGPWHSEPCLATAQGLPRRPATTSTTAPAPRQTSTGRAGRYPGRAKSPTRILMGSICTSPTPTTPGVQRTNNTPATRHACGSCASMGWSSCKALICCVLTCGFYGSREPCLPVNESSTDNPPKMSSEPHPTNRMAVSNPTCGIPLESSKVTKASKLPTSDSFRYPDVRIAGQTVRYPVAAPKRTRAPGRGESDRPVSNTSLLSRDDYDLDDLSDTGTDIDSLITKKLLELYALHQIDQLAKCTSDSSFSRKTIEISELIYSIAQDYNLEEQEAECKLVHGVIRISTRKGKRNKSHQSTGQRPNGRSDGTLPDSGNETMTNTFISSDFPEVKVSEQTPSDELARKMRHYSGKTYSSTTTAYSPCHEDTNSSGAPLLL</sequence>
<dbReference type="SUPFAM" id="SSF52058">
    <property type="entry name" value="L domain-like"/>
    <property type="match status" value="1"/>
</dbReference>
<evidence type="ECO:0000256" key="2">
    <source>
        <dbReference type="ARBA" id="ARBA00022729"/>
    </source>
</evidence>
<evidence type="ECO:0000256" key="1">
    <source>
        <dbReference type="ARBA" id="ARBA00022614"/>
    </source>
</evidence>
<dbReference type="PANTHER" id="PTHR35085:SF1">
    <property type="entry name" value="KERATINOCYTE DIFFERENTIATION FACTOR 1"/>
    <property type="match status" value="1"/>
</dbReference>
<keyword evidence="3" id="KW-0677">Repeat</keyword>
<evidence type="ECO:0000256" key="4">
    <source>
        <dbReference type="SAM" id="MobiDB-lite"/>
    </source>
</evidence>
<dbReference type="PROSITE" id="PS51450">
    <property type="entry name" value="LRR"/>
    <property type="match status" value="1"/>
</dbReference>
<keyword evidence="8" id="KW-1185">Reference proteome</keyword>
<dbReference type="Proteomes" id="UP001153269">
    <property type="component" value="Unassembled WGS sequence"/>
</dbReference>
<keyword evidence="5" id="KW-0472">Membrane</keyword>
<dbReference type="Pfam" id="PF13855">
    <property type="entry name" value="LRR_8"/>
    <property type="match status" value="2"/>
</dbReference>
<feature type="compositionally biased region" description="Polar residues" evidence="4">
    <location>
        <begin position="781"/>
        <end position="790"/>
    </location>
</feature>
<dbReference type="PANTHER" id="PTHR35085">
    <property type="entry name" value="KERATINOCYTE DIFFERENTIATION FACTOR 1"/>
    <property type="match status" value="1"/>
</dbReference>
<organism evidence="7 8">
    <name type="scientific">Pleuronectes platessa</name>
    <name type="common">European plaice</name>
    <dbReference type="NCBI Taxonomy" id="8262"/>
    <lineage>
        <taxon>Eukaryota</taxon>
        <taxon>Metazoa</taxon>
        <taxon>Chordata</taxon>
        <taxon>Craniata</taxon>
        <taxon>Vertebrata</taxon>
        <taxon>Euteleostomi</taxon>
        <taxon>Actinopterygii</taxon>
        <taxon>Neopterygii</taxon>
        <taxon>Teleostei</taxon>
        <taxon>Neoteleostei</taxon>
        <taxon>Acanthomorphata</taxon>
        <taxon>Carangaria</taxon>
        <taxon>Pleuronectiformes</taxon>
        <taxon>Pleuronectoidei</taxon>
        <taxon>Pleuronectidae</taxon>
        <taxon>Pleuronectes</taxon>
    </lineage>
</organism>
<dbReference type="InterPro" id="IPR032675">
    <property type="entry name" value="LRR_dom_sf"/>
</dbReference>
<feature type="compositionally biased region" description="Polar residues" evidence="4">
    <location>
        <begin position="742"/>
        <end position="754"/>
    </location>
</feature>
<dbReference type="InterPro" id="IPR028003">
    <property type="entry name" value="KDF1"/>
</dbReference>
<dbReference type="InterPro" id="IPR003591">
    <property type="entry name" value="Leu-rich_rpt_typical-subtyp"/>
</dbReference>